<dbReference type="PANTHER" id="PTHR18968:SF13">
    <property type="entry name" value="ACETOLACTATE SYNTHASE CATALYTIC SUBUNIT, MITOCHONDRIAL"/>
    <property type="match status" value="1"/>
</dbReference>
<evidence type="ECO:0000313" key="3">
    <source>
        <dbReference type="EMBL" id="HJG27621.1"/>
    </source>
</evidence>
<evidence type="ECO:0000313" key="4">
    <source>
        <dbReference type="Proteomes" id="UP000782880"/>
    </source>
</evidence>
<dbReference type="EMBL" id="DYVE01000079">
    <property type="protein sequence ID" value="HJG27621.1"/>
    <property type="molecule type" value="Genomic_DNA"/>
</dbReference>
<dbReference type="InterPro" id="IPR011766">
    <property type="entry name" value="TPP_enzyme_TPP-bd"/>
</dbReference>
<evidence type="ECO:0000259" key="2">
    <source>
        <dbReference type="Pfam" id="PF02775"/>
    </source>
</evidence>
<gene>
    <name evidence="3" type="ORF">K8V20_03115</name>
</gene>
<dbReference type="AlphaFoldDB" id="A0A921IIW7"/>
<dbReference type="Proteomes" id="UP000782880">
    <property type="component" value="Unassembled WGS sequence"/>
</dbReference>
<dbReference type="GO" id="GO:0003984">
    <property type="term" value="F:acetolactate synthase activity"/>
    <property type="evidence" value="ECO:0007669"/>
    <property type="project" value="TreeGrafter"/>
</dbReference>
<dbReference type="GO" id="GO:0009097">
    <property type="term" value="P:isoleucine biosynthetic process"/>
    <property type="evidence" value="ECO:0007669"/>
    <property type="project" value="TreeGrafter"/>
</dbReference>
<evidence type="ECO:0000256" key="1">
    <source>
        <dbReference type="ARBA" id="ARBA00007812"/>
    </source>
</evidence>
<dbReference type="GO" id="GO:0009099">
    <property type="term" value="P:L-valine biosynthetic process"/>
    <property type="evidence" value="ECO:0007669"/>
    <property type="project" value="TreeGrafter"/>
</dbReference>
<reference evidence="3" key="1">
    <citation type="journal article" date="2021" name="PeerJ">
        <title>Extensive microbial diversity within the chicken gut microbiome revealed by metagenomics and culture.</title>
        <authorList>
            <person name="Gilroy R."/>
            <person name="Ravi A."/>
            <person name="Getino M."/>
            <person name="Pursley I."/>
            <person name="Horton D.L."/>
            <person name="Alikhan N.F."/>
            <person name="Baker D."/>
            <person name="Gharbi K."/>
            <person name="Hall N."/>
            <person name="Watson M."/>
            <person name="Adriaenssens E.M."/>
            <person name="Foster-Nyarko E."/>
            <person name="Jarju S."/>
            <person name="Secka A."/>
            <person name="Antonio M."/>
            <person name="Oren A."/>
            <person name="Chaudhuri R.R."/>
            <person name="La Ragione R."/>
            <person name="Hildebrand F."/>
            <person name="Pallen M.J."/>
        </authorList>
    </citation>
    <scope>NUCLEOTIDE SEQUENCE</scope>
    <source>
        <strain evidence="3">ChiBcec21-2208</strain>
    </source>
</reference>
<dbReference type="Pfam" id="PF02775">
    <property type="entry name" value="TPP_enzyme_C"/>
    <property type="match status" value="1"/>
</dbReference>
<sequence>DGSFHMNLNEGCTAVSYGLPIITVIFNNQVLGMVRQWQTTFYGKRYSDTDPHRHTDFVKLAEGFGAKGYRATTLEEFKAVFADAMKQDGPSWIDCRIGKDEKVLPMIPGGGDINDIIME</sequence>
<dbReference type="PANTHER" id="PTHR18968">
    <property type="entry name" value="THIAMINE PYROPHOSPHATE ENZYMES"/>
    <property type="match status" value="1"/>
</dbReference>
<dbReference type="Gene3D" id="3.40.50.970">
    <property type="match status" value="1"/>
</dbReference>
<comment type="caution">
    <text evidence="3">The sequence shown here is derived from an EMBL/GenBank/DDBJ whole genome shotgun (WGS) entry which is preliminary data.</text>
</comment>
<name>A0A921IIW7_9FIRM</name>
<feature type="non-terminal residue" evidence="3">
    <location>
        <position position="1"/>
    </location>
</feature>
<dbReference type="InterPro" id="IPR029061">
    <property type="entry name" value="THDP-binding"/>
</dbReference>
<dbReference type="GO" id="GO:0005948">
    <property type="term" value="C:acetolactate synthase complex"/>
    <property type="evidence" value="ECO:0007669"/>
    <property type="project" value="TreeGrafter"/>
</dbReference>
<feature type="domain" description="Thiamine pyrophosphate enzyme TPP-binding" evidence="2">
    <location>
        <begin position="1"/>
        <end position="95"/>
    </location>
</feature>
<dbReference type="GO" id="GO:0050660">
    <property type="term" value="F:flavin adenine dinucleotide binding"/>
    <property type="evidence" value="ECO:0007669"/>
    <property type="project" value="TreeGrafter"/>
</dbReference>
<organism evidence="3 4">
    <name type="scientific">Subdoligranulum variabile</name>
    <dbReference type="NCBI Taxonomy" id="214851"/>
    <lineage>
        <taxon>Bacteria</taxon>
        <taxon>Bacillati</taxon>
        <taxon>Bacillota</taxon>
        <taxon>Clostridia</taxon>
        <taxon>Eubacteriales</taxon>
        <taxon>Oscillospiraceae</taxon>
        <taxon>Subdoligranulum</taxon>
    </lineage>
</organism>
<accession>A0A921IIW7</accession>
<dbReference type="GO" id="GO:0030976">
    <property type="term" value="F:thiamine pyrophosphate binding"/>
    <property type="evidence" value="ECO:0007669"/>
    <property type="project" value="InterPro"/>
</dbReference>
<protein>
    <submittedName>
        <fullName evidence="3">Thiamine pyrophosphate-dependent enzyme</fullName>
    </submittedName>
</protein>
<dbReference type="InterPro" id="IPR045229">
    <property type="entry name" value="TPP_enz"/>
</dbReference>
<reference evidence="3" key="2">
    <citation type="submission" date="2021-09" db="EMBL/GenBank/DDBJ databases">
        <authorList>
            <person name="Gilroy R."/>
        </authorList>
    </citation>
    <scope>NUCLEOTIDE SEQUENCE</scope>
    <source>
        <strain evidence="3">ChiBcec21-2208</strain>
    </source>
</reference>
<comment type="similarity">
    <text evidence="1">Belongs to the TPP enzyme family.</text>
</comment>
<dbReference type="SUPFAM" id="SSF52518">
    <property type="entry name" value="Thiamin diphosphate-binding fold (THDP-binding)"/>
    <property type="match status" value="1"/>
</dbReference>
<proteinExistence type="inferred from homology"/>